<keyword evidence="3" id="KW-1185">Reference proteome</keyword>
<dbReference type="NCBIfam" id="TIGR00004">
    <property type="entry name" value="Rid family detoxifying hydrolase"/>
    <property type="match status" value="1"/>
</dbReference>
<dbReference type="AlphaFoldDB" id="A0A284VK66"/>
<dbReference type="CDD" id="cd00448">
    <property type="entry name" value="YjgF_YER057c_UK114_family"/>
    <property type="match status" value="1"/>
</dbReference>
<protein>
    <submittedName>
        <fullName evidence="2">Uncharacterized protein</fullName>
    </submittedName>
</protein>
<organism evidence="2 3">
    <name type="scientific">Candidatus Methanoperedens nitratireducens</name>
    <dbReference type="NCBI Taxonomy" id="1392998"/>
    <lineage>
        <taxon>Archaea</taxon>
        <taxon>Methanobacteriati</taxon>
        <taxon>Methanobacteriota</taxon>
        <taxon>Stenosarchaea group</taxon>
        <taxon>Methanomicrobia</taxon>
        <taxon>Methanosarcinales</taxon>
        <taxon>ANME-2 cluster</taxon>
        <taxon>Candidatus Methanoperedentaceae</taxon>
        <taxon>Candidatus Methanoperedens</taxon>
    </lineage>
</organism>
<sequence length="128" mass="14062">MSPKEIMNTSEAPNAIGPYSQAIKVNKMVYLSGQIAIDPKTQQFIDGDVETQTKRVLDNLKAVIEASGSSLESVVKTTIYLTDINDFSKVNEIYASYFYLSKPARSTVCVAKLPKNAKIEIDAIAEII</sequence>
<dbReference type="SUPFAM" id="SSF55298">
    <property type="entry name" value="YjgF-like"/>
    <property type="match status" value="1"/>
</dbReference>
<dbReference type="Pfam" id="PF01042">
    <property type="entry name" value="Ribonuc_L-PSP"/>
    <property type="match status" value="1"/>
</dbReference>
<evidence type="ECO:0000313" key="2">
    <source>
        <dbReference type="EMBL" id="SNQ59686.1"/>
    </source>
</evidence>
<dbReference type="EMBL" id="FZMP01000032">
    <property type="protein sequence ID" value="SNQ59686.1"/>
    <property type="molecule type" value="Genomic_DNA"/>
</dbReference>
<gene>
    <name evidence="2" type="ORF">MNV_1270016</name>
</gene>
<dbReference type="RefSeq" id="WP_096204018.1">
    <property type="nucleotide sequence ID" value="NZ_FZMP01000032.1"/>
</dbReference>
<dbReference type="PANTHER" id="PTHR11803:SF39">
    <property type="entry name" value="2-IMINOBUTANOATE_2-IMINOPROPANOATE DEAMINASE"/>
    <property type="match status" value="1"/>
</dbReference>
<name>A0A284VK66_9EURY</name>
<dbReference type="Proteomes" id="UP000218615">
    <property type="component" value="Unassembled WGS sequence"/>
</dbReference>
<reference evidence="3" key="1">
    <citation type="submission" date="2017-06" db="EMBL/GenBank/DDBJ databases">
        <authorList>
            <person name="Cremers G."/>
        </authorList>
    </citation>
    <scope>NUCLEOTIDE SEQUENCE [LARGE SCALE GENOMIC DNA]</scope>
</reference>
<evidence type="ECO:0000313" key="3">
    <source>
        <dbReference type="Proteomes" id="UP000218615"/>
    </source>
</evidence>
<dbReference type="PANTHER" id="PTHR11803">
    <property type="entry name" value="2-IMINOBUTANOATE/2-IMINOPROPANOATE DEAMINASE RIDA"/>
    <property type="match status" value="1"/>
</dbReference>
<comment type="similarity">
    <text evidence="1">Belongs to the RutC family.</text>
</comment>
<dbReference type="InterPro" id="IPR035959">
    <property type="entry name" value="RutC-like_sf"/>
</dbReference>
<dbReference type="InterPro" id="IPR006175">
    <property type="entry name" value="YjgF/YER057c/UK114"/>
</dbReference>
<dbReference type="Gene3D" id="3.30.1330.40">
    <property type="entry name" value="RutC-like"/>
    <property type="match status" value="1"/>
</dbReference>
<accession>A0A284VK66</accession>
<dbReference type="GO" id="GO:0019239">
    <property type="term" value="F:deaminase activity"/>
    <property type="evidence" value="ECO:0007669"/>
    <property type="project" value="TreeGrafter"/>
</dbReference>
<proteinExistence type="inferred from homology"/>
<dbReference type="InterPro" id="IPR006056">
    <property type="entry name" value="RidA"/>
</dbReference>
<dbReference type="InterPro" id="IPR019897">
    <property type="entry name" value="RidA_CS"/>
</dbReference>
<dbReference type="FunFam" id="3.30.1330.40:FF:000001">
    <property type="entry name" value="L-PSP family endoribonuclease"/>
    <property type="match status" value="1"/>
</dbReference>
<dbReference type="PROSITE" id="PS01094">
    <property type="entry name" value="UPF0076"/>
    <property type="match status" value="1"/>
</dbReference>
<dbReference type="GO" id="GO:0005829">
    <property type="term" value="C:cytosol"/>
    <property type="evidence" value="ECO:0007669"/>
    <property type="project" value="TreeGrafter"/>
</dbReference>
<evidence type="ECO:0000256" key="1">
    <source>
        <dbReference type="ARBA" id="ARBA00010552"/>
    </source>
</evidence>